<evidence type="ECO:0000313" key="1">
    <source>
        <dbReference type="EMBL" id="KAJ8412765.1"/>
    </source>
</evidence>
<sequence>MKGHKEQAVQWYQKGIAELEKGIAIQSTGQGQKHEQDKRLQAKMTTNLIMARDRLELLGVIFEFTMRPSRETISVLVSPACPILQFERLLQMFPDRIHIVRVNGSGPLFERSLVAEFNAVLNFVARSPHTRDYYCSAAGRPCSSTAQGTDNRETPTRAALPADLQPLTISATDVFIALSRTNALETVPGTGTVGCCPTVPGPFPGIRVNSFDLNELHSQADVLTFAE</sequence>
<gene>
    <name evidence="1" type="ORF">AAFF_G00117160</name>
</gene>
<dbReference type="Proteomes" id="UP001221898">
    <property type="component" value="Unassembled WGS sequence"/>
</dbReference>
<dbReference type="AlphaFoldDB" id="A0AAD7T1Z8"/>
<protein>
    <recommendedName>
        <fullName evidence="3">MIT domain-containing protein</fullName>
    </recommendedName>
</protein>
<name>A0AAD7T1Z8_9TELE</name>
<reference evidence="1" key="1">
    <citation type="journal article" date="2023" name="Science">
        <title>Genome structures resolve the early diversification of teleost fishes.</title>
        <authorList>
            <person name="Parey E."/>
            <person name="Louis A."/>
            <person name="Montfort J."/>
            <person name="Bouchez O."/>
            <person name="Roques C."/>
            <person name="Iampietro C."/>
            <person name="Lluch J."/>
            <person name="Castinel A."/>
            <person name="Donnadieu C."/>
            <person name="Desvignes T."/>
            <person name="Floi Bucao C."/>
            <person name="Jouanno E."/>
            <person name="Wen M."/>
            <person name="Mejri S."/>
            <person name="Dirks R."/>
            <person name="Jansen H."/>
            <person name="Henkel C."/>
            <person name="Chen W.J."/>
            <person name="Zahm M."/>
            <person name="Cabau C."/>
            <person name="Klopp C."/>
            <person name="Thompson A.W."/>
            <person name="Robinson-Rechavi M."/>
            <person name="Braasch I."/>
            <person name="Lecointre G."/>
            <person name="Bobe J."/>
            <person name="Postlethwait J.H."/>
            <person name="Berthelot C."/>
            <person name="Roest Crollius H."/>
            <person name="Guiguen Y."/>
        </authorList>
    </citation>
    <scope>NUCLEOTIDE SEQUENCE</scope>
    <source>
        <strain evidence="1">NC1722</strain>
    </source>
</reference>
<evidence type="ECO:0008006" key="3">
    <source>
        <dbReference type="Google" id="ProtNLM"/>
    </source>
</evidence>
<organism evidence="1 2">
    <name type="scientific">Aldrovandia affinis</name>
    <dbReference type="NCBI Taxonomy" id="143900"/>
    <lineage>
        <taxon>Eukaryota</taxon>
        <taxon>Metazoa</taxon>
        <taxon>Chordata</taxon>
        <taxon>Craniata</taxon>
        <taxon>Vertebrata</taxon>
        <taxon>Euteleostomi</taxon>
        <taxon>Actinopterygii</taxon>
        <taxon>Neopterygii</taxon>
        <taxon>Teleostei</taxon>
        <taxon>Notacanthiformes</taxon>
        <taxon>Halosauridae</taxon>
        <taxon>Aldrovandia</taxon>
    </lineage>
</organism>
<proteinExistence type="predicted"/>
<keyword evidence="2" id="KW-1185">Reference proteome</keyword>
<comment type="caution">
    <text evidence="1">The sequence shown here is derived from an EMBL/GenBank/DDBJ whole genome shotgun (WGS) entry which is preliminary data.</text>
</comment>
<dbReference type="Gene3D" id="1.20.58.80">
    <property type="entry name" value="Phosphotransferase system, lactose/cellobiose-type IIA subunit"/>
    <property type="match status" value="1"/>
</dbReference>
<accession>A0AAD7T1Z8</accession>
<evidence type="ECO:0000313" key="2">
    <source>
        <dbReference type="Proteomes" id="UP001221898"/>
    </source>
</evidence>
<dbReference type="EMBL" id="JAINUG010000018">
    <property type="protein sequence ID" value="KAJ8412765.1"/>
    <property type="molecule type" value="Genomic_DNA"/>
</dbReference>